<protein>
    <recommendedName>
        <fullName evidence="4">Cys-tRNA(Pro)/Cys-tRNA(Cys) deacylase</fullName>
        <ecNumber evidence="4">4.2.-.-</ecNumber>
    </recommendedName>
</protein>
<dbReference type="GO" id="GO:0002161">
    <property type="term" value="F:aminoacyl-tRNA deacylase activity"/>
    <property type="evidence" value="ECO:0007669"/>
    <property type="project" value="InterPro"/>
</dbReference>
<dbReference type="CDD" id="cd00002">
    <property type="entry name" value="YbaK_deacylase"/>
    <property type="match status" value="1"/>
</dbReference>
<dbReference type="EC" id="4.2.-.-" evidence="4"/>
<organism evidence="6 7">
    <name type="scientific">Phenylobacterium haematophilum</name>
    <dbReference type="NCBI Taxonomy" id="98513"/>
    <lineage>
        <taxon>Bacteria</taxon>
        <taxon>Pseudomonadati</taxon>
        <taxon>Pseudomonadota</taxon>
        <taxon>Alphaproteobacteria</taxon>
        <taxon>Caulobacterales</taxon>
        <taxon>Caulobacteraceae</taxon>
        <taxon>Phenylobacterium</taxon>
    </lineage>
</organism>
<dbReference type="Gene3D" id="3.90.960.10">
    <property type="entry name" value="YbaK/aminoacyl-tRNA synthetase-associated domain"/>
    <property type="match status" value="1"/>
</dbReference>
<keyword evidence="2 4" id="KW-0648">Protein biosynthesis</keyword>
<evidence type="ECO:0000256" key="2">
    <source>
        <dbReference type="ARBA" id="ARBA00022917"/>
    </source>
</evidence>
<dbReference type="Proteomes" id="UP000530564">
    <property type="component" value="Unassembled WGS sequence"/>
</dbReference>
<gene>
    <name evidence="6" type="ORF">GGQ61_003795</name>
</gene>
<evidence type="ECO:0000256" key="4">
    <source>
        <dbReference type="PIRNR" id="PIRNR006181"/>
    </source>
</evidence>
<comment type="similarity">
    <text evidence="1 4">Belongs to the prolyl-tRNA editing family. YbaK/EbsC subfamily.</text>
</comment>
<accession>A0A840A771</accession>
<comment type="caution">
    <text evidence="6">The sequence shown here is derived from an EMBL/GenBank/DDBJ whole genome shotgun (WGS) entry which is preliminary data.</text>
</comment>
<dbReference type="AlphaFoldDB" id="A0A840A771"/>
<keyword evidence="7" id="KW-1185">Reference proteome</keyword>
<dbReference type="InterPro" id="IPR004369">
    <property type="entry name" value="Prolyl-tRNA_editing_YbaK/EbsC"/>
</dbReference>
<evidence type="ECO:0000259" key="5">
    <source>
        <dbReference type="Pfam" id="PF04073"/>
    </source>
</evidence>
<dbReference type="InterPro" id="IPR007214">
    <property type="entry name" value="YbaK/aa-tRNA-synth-assoc-dom"/>
</dbReference>
<dbReference type="PANTHER" id="PTHR30411:SF0">
    <property type="entry name" value="CYS-TRNA(PRO)_CYS-TRNA(CYS) DEACYLASE YBAK"/>
    <property type="match status" value="1"/>
</dbReference>
<sequence length="156" mass="16438">MAKTTPATLALDKAKIAYELHSYDYDPDAPRVGLQAAESLGVSPDQVLKTLMALVDGKPVCAVLASDREVAMKKLAAAAGGKSAQMMKPADAERVTGYRVGGVSPFGQKRQVQTLIDQAALDHEKVFVNGGQRGLQVRLAPTDLLVALPAKVAILT</sequence>
<dbReference type="NCBIfam" id="TIGR00011">
    <property type="entry name" value="YbaK_EbsC"/>
    <property type="match status" value="1"/>
</dbReference>
<keyword evidence="3 4" id="KW-0456">Lyase</keyword>
<feature type="domain" description="YbaK/aminoacyl-tRNA synthetase-associated" evidence="5">
    <location>
        <begin position="35"/>
        <end position="145"/>
    </location>
</feature>
<evidence type="ECO:0000313" key="6">
    <source>
        <dbReference type="EMBL" id="MBB3893057.1"/>
    </source>
</evidence>
<dbReference type="RefSeq" id="WP_183776147.1">
    <property type="nucleotide sequence ID" value="NZ_JACIDK010000007.1"/>
</dbReference>
<evidence type="ECO:0000256" key="3">
    <source>
        <dbReference type="ARBA" id="ARBA00023239"/>
    </source>
</evidence>
<dbReference type="PANTHER" id="PTHR30411">
    <property type="entry name" value="CYTOPLASMIC PROTEIN"/>
    <property type="match status" value="1"/>
</dbReference>
<dbReference type="EMBL" id="JACIDK010000007">
    <property type="protein sequence ID" value="MBB3893057.1"/>
    <property type="molecule type" value="Genomic_DNA"/>
</dbReference>
<evidence type="ECO:0000256" key="1">
    <source>
        <dbReference type="ARBA" id="ARBA00009798"/>
    </source>
</evidence>
<name>A0A840A771_9CAUL</name>
<evidence type="ECO:0000313" key="7">
    <source>
        <dbReference type="Proteomes" id="UP000530564"/>
    </source>
</evidence>
<dbReference type="InterPro" id="IPR036754">
    <property type="entry name" value="YbaK/aa-tRNA-synt-asso_dom_sf"/>
</dbReference>
<keyword evidence="6" id="KW-0378">Hydrolase</keyword>
<dbReference type="GO" id="GO:0016829">
    <property type="term" value="F:lyase activity"/>
    <property type="evidence" value="ECO:0007669"/>
    <property type="project" value="UniProtKB-KW"/>
</dbReference>
<dbReference type="SUPFAM" id="SSF55826">
    <property type="entry name" value="YbaK/ProRS associated domain"/>
    <property type="match status" value="1"/>
</dbReference>
<proteinExistence type="inferred from homology"/>
<dbReference type="Pfam" id="PF04073">
    <property type="entry name" value="tRNA_edit"/>
    <property type="match status" value="1"/>
</dbReference>
<dbReference type="PIRSF" id="PIRSF006181">
    <property type="entry name" value="EbsC_YbaK"/>
    <property type="match status" value="1"/>
</dbReference>
<reference evidence="6 7" key="1">
    <citation type="submission" date="2020-08" db="EMBL/GenBank/DDBJ databases">
        <title>Genomic Encyclopedia of Type Strains, Phase IV (KMG-IV): sequencing the most valuable type-strain genomes for metagenomic binning, comparative biology and taxonomic classification.</title>
        <authorList>
            <person name="Goeker M."/>
        </authorList>
    </citation>
    <scope>NUCLEOTIDE SEQUENCE [LARGE SCALE GENOMIC DNA]</scope>
    <source>
        <strain evidence="6 7">DSM 21793</strain>
    </source>
</reference>
<dbReference type="GO" id="GO:0006412">
    <property type="term" value="P:translation"/>
    <property type="evidence" value="ECO:0007669"/>
    <property type="project" value="UniProtKB-KW"/>
</dbReference>